<evidence type="ECO:0000313" key="2">
    <source>
        <dbReference type="Proteomes" id="UP001153076"/>
    </source>
</evidence>
<accession>A0A9Q1JZQ2</accession>
<comment type="caution">
    <text evidence="1">The sequence shown here is derived from an EMBL/GenBank/DDBJ whole genome shotgun (WGS) entry which is preliminary data.</text>
</comment>
<dbReference type="Proteomes" id="UP001153076">
    <property type="component" value="Unassembled WGS sequence"/>
</dbReference>
<evidence type="ECO:0000313" key="1">
    <source>
        <dbReference type="EMBL" id="KAJ8433825.1"/>
    </source>
</evidence>
<proteinExistence type="predicted"/>
<keyword evidence="2" id="KW-1185">Reference proteome</keyword>
<organism evidence="1 2">
    <name type="scientific">Carnegiea gigantea</name>
    <dbReference type="NCBI Taxonomy" id="171969"/>
    <lineage>
        <taxon>Eukaryota</taxon>
        <taxon>Viridiplantae</taxon>
        <taxon>Streptophyta</taxon>
        <taxon>Embryophyta</taxon>
        <taxon>Tracheophyta</taxon>
        <taxon>Spermatophyta</taxon>
        <taxon>Magnoliopsida</taxon>
        <taxon>eudicotyledons</taxon>
        <taxon>Gunneridae</taxon>
        <taxon>Pentapetalae</taxon>
        <taxon>Caryophyllales</taxon>
        <taxon>Cactineae</taxon>
        <taxon>Cactaceae</taxon>
        <taxon>Cactoideae</taxon>
        <taxon>Echinocereeae</taxon>
        <taxon>Carnegiea</taxon>
    </lineage>
</organism>
<dbReference type="EMBL" id="JAKOGI010000515">
    <property type="protein sequence ID" value="KAJ8433825.1"/>
    <property type="molecule type" value="Genomic_DNA"/>
</dbReference>
<name>A0A9Q1JZQ2_9CARY</name>
<protein>
    <submittedName>
        <fullName evidence="1">Uncharacterized protein</fullName>
    </submittedName>
</protein>
<sequence length="187" mass="20734">MLSSDVNVFILGSEMKEPHQPFGRSGIMKTVLFPKKAYVGFLAFCVLRLLSSSDPYSSSPSLSLRILNQSATQPTVRIRRLPSTAPSVVVLGTGHRHTPSRPATASSRFGSLLVDRGLVIYRTENDYEFPYRTINSLIWSIKLCSKYTTLEYVVEIAGFYMHTQVVRAGLKVAQPMLYRAALTSAVA</sequence>
<dbReference type="AlphaFoldDB" id="A0A9Q1JZQ2"/>
<reference evidence="1" key="1">
    <citation type="submission" date="2022-04" db="EMBL/GenBank/DDBJ databases">
        <title>Carnegiea gigantea Genome sequencing and assembly v2.</title>
        <authorList>
            <person name="Copetti D."/>
            <person name="Sanderson M.J."/>
            <person name="Burquez A."/>
            <person name="Wojciechowski M.F."/>
        </authorList>
    </citation>
    <scope>NUCLEOTIDE SEQUENCE</scope>
    <source>
        <strain evidence="1">SGP5-SGP5p</strain>
        <tissue evidence="1">Aerial part</tissue>
    </source>
</reference>
<gene>
    <name evidence="1" type="ORF">Cgig2_028142</name>
</gene>